<feature type="compositionally biased region" description="Basic and acidic residues" evidence="1">
    <location>
        <begin position="138"/>
        <end position="147"/>
    </location>
</feature>
<sequence length="203" mass="24000">KAEAEFPQPQLNTELEERTESRVSQALQTDFTESEKIQALEAEIERMHAEFAELNSRYVQSNLELEEQFEWQASPFKKLHVFLWCIDTCWKQDGRNLVSEGQRHNFYGFCKSIKNQDVTNKNNQLNIDIADLQTEKQRAKNEQEGLESHVSQLTDNLGEKDRLMEQIERKSLEVSKERNKQDEAIKQKDERLEQLERQVDELK</sequence>
<evidence type="ECO:0000313" key="3">
    <source>
        <dbReference type="Proteomes" id="UP001163828"/>
    </source>
</evidence>
<accession>A0ABQ8PWB4</accession>
<feature type="region of interest" description="Disordered" evidence="1">
    <location>
        <begin position="138"/>
        <end position="157"/>
    </location>
</feature>
<proteinExistence type="predicted"/>
<protein>
    <submittedName>
        <fullName evidence="2">Uncharacterized protein</fullName>
    </submittedName>
</protein>
<feature type="non-terminal residue" evidence="2">
    <location>
        <position position="1"/>
    </location>
</feature>
<reference evidence="2" key="1">
    <citation type="submission" date="2022-08" db="EMBL/GenBank/DDBJ databases">
        <authorList>
            <consortium name="DOE Joint Genome Institute"/>
            <person name="Min B."/>
            <person name="Riley R."/>
            <person name="Sierra-Patev S."/>
            <person name="Naranjo-Ortiz M."/>
            <person name="Looney B."/>
            <person name="Konkel Z."/>
            <person name="Slot J.C."/>
            <person name="Sakamoto Y."/>
            <person name="Steenwyk J.L."/>
            <person name="Rokas A."/>
            <person name="Carro J."/>
            <person name="Camarero S."/>
            <person name="Ferreira P."/>
            <person name="Molpeceres G."/>
            <person name="Ruiz-Duenas F.J."/>
            <person name="Serrano A."/>
            <person name="Henrissat B."/>
            <person name="Drula E."/>
            <person name="Hughes K.W."/>
            <person name="Mata J.L."/>
            <person name="Ishikawa N.K."/>
            <person name="Vargas-Isla R."/>
            <person name="Ushijima S."/>
            <person name="Smith C.A."/>
            <person name="Ahrendt S."/>
            <person name="Andreopoulos W."/>
            <person name="He G."/>
            <person name="Labutti K."/>
            <person name="Lipzen A."/>
            <person name="Ng V."/>
            <person name="Sandor L."/>
            <person name="Barry K."/>
            <person name="Martinez A.T."/>
            <person name="Xiao Y."/>
            <person name="Gibbons J.G."/>
            <person name="Terashima K."/>
            <person name="Hibbett D.S."/>
            <person name="Grigoriev I.V."/>
        </authorList>
    </citation>
    <scope>NUCLEOTIDE SEQUENCE</scope>
    <source>
        <strain evidence="2">TFB10827</strain>
    </source>
</reference>
<dbReference type="EMBL" id="MU791870">
    <property type="protein sequence ID" value="KAJ3990589.1"/>
    <property type="molecule type" value="Genomic_DNA"/>
</dbReference>
<organism evidence="2 3">
    <name type="scientific">Lentinula boryana</name>
    <dbReference type="NCBI Taxonomy" id="40481"/>
    <lineage>
        <taxon>Eukaryota</taxon>
        <taxon>Fungi</taxon>
        <taxon>Dikarya</taxon>
        <taxon>Basidiomycota</taxon>
        <taxon>Agaricomycotina</taxon>
        <taxon>Agaricomycetes</taxon>
        <taxon>Agaricomycetidae</taxon>
        <taxon>Agaricales</taxon>
        <taxon>Marasmiineae</taxon>
        <taxon>Omphalotaceae</taxon>
        <taxon>Lentinula</taxon>
    </lineage>
</organism>
<comment type="caution">
    <text evidence="2">The sequence shown here is derived from an EMBL/GenBank/DDBJ whole genome shotgun (WGS) entry which is preliminary data.</text>
</comment>
<feature type="region of interest" description="Disordered" evidence="1">
    <location>
        <begin position="1"/>
        <end position="25"/>
    </location>
</feature>
<keyword evidence="3" id="KW-1185">Reference proteome</keyword>
<gene>
    <name evidence="2" type="ORF">F5050DRAFT_1716779</name>
</gene>
<evidence type="ECO:0000256" key="1">
    <source>
        <dbReference type="SAM" id="MobiDB-lite"/>
    </source>
</evidence>
<name>A0ABQ8PWB4_9AGAR</name>
<evidence type="ECO:0000313" key="2">
    <source>
        <dbReference type="EMBL" id="KAJ3990589.1"/>
    </source>
</evidence>
<dbReference type="Proteomes" id="UP001163828">
    <property type="component" value="Unassembled WGS sequence"/>
</dbReference>
<feature type="region of interest" description="Disordered" evidence="1">
    <location>
        <begin position="170"/>
        <end position="189"/>
    </location>
</feature>
<feature type="non-terminal residue" evidence="2">
    <location>
        <position position="203"/>
    </location>
</feature>